<reference evidence="10" key="2">
    <citation type="submission" date="2021-04" db="EMBL/GenBank/DDBJ databases">
        <authorList>
            <person name="Gilroy R."/>
        </authorList>
    </citation>
    <scope>NUCLEOTIDE SEQUENCE</scope>
    <source>
        <strain evidence="10">ChiGjej4B4-7305</strain>
    </source>
</reference>
<evidence type="ECO:0000256" key="5">
    <source>
        <dbReference type="ARBA" id="ARBA00022989"/>
    </source>
</evidence>
<evidence type="ECO:0000259" key="9">
    <source>
        <dbReference type="PROSITE" id="PS50928"/>
    </source>
</evidence>
<evidence type="ECO:0000313" key="10">
    <source>
        <dbReference type="EMBL" id="HIZ35983.1"/>
    </source>
</evidence>
<evidence type="ECO:0000256" key="7">
    <source>
        <dbReference type="RuleBase" id="RU363032"/>
    </source>
</evidence>
<dbReference type="PROSITE" id="PS50928">
    <property type="entry name" value="ABC_TM1"/>
    <property type="match status" value="1"/>
</dbReference>
<name>A0A9D2EDV2_9MICO</name>
<dbReference type="InterPro" id="IPR050366">
    <property type="entry name" value="BP-dependent_transpt_permease"/>
</dbReference>
<evidence type="ECO:0000256" key="3">
    <source>
        <dbReference type="ARBA" id="ARBA00022475"/>
    </source>
</evidence>
<dbReference type="Gene3D" id="1.10.3720.10">
    <property type="entry name" value="MetI-like"/>
    <property type="match status" value="1"/>
</dbReference>
<dbReference type="Pfam" id="PF00528">
    <property type="entry name" value="BPD_transp_1"/>
    <property type="match status" value="1"/>
</dbReference>
<comment type="subcellular location">
    <subcellularLocation>
        <location evidence="1 7">Cell membrane</location>
        <topology evidence="1 7">Multi-pass membrane protein</topology>
    </subcellularLocation>
</comment>
<dbReference type="InterPro" id="IPR035906">
    <property type="entry name" value="MetI-like_sf"/>
</dbReference>
<reference evidence="10" key="1">
    <citation type="journal article" date="2021" name="PeerJ">
        <title>Extensive microbial diversity within the chicken gut microbiome revealed by metagenomics and culture.</title>
        <authorList>
            <person name="Gilroy R."/>
            <person name="Ravi A."/>
            <person name="Getino M."/>
            <person name="Pursley I."/>
            <person name="Horton D.L."/>
            <person name="Alikhan N.F."/>
            <person name="Baker D."/>
            <person name="Gharbi K."/>
            <person name="Hall N."/>
            <person name="Watson M."/>
            <person name="Adriaenssens E.M."/>
            <person name="Foster-Nyarko E."/>
            <person name="Jarju S."/>
            <person name="Secka A."/>
            <person name="Antonio M."/>
            <person name="Oren A."/>
            <person name="Chaudhuri R.R."/>
            <person name="La Ragione R."/>
            <person name="Hildebrand F."/>
            <person name="Pallen M.J."/>
        </authorList>
    </citation>
    <scope>NUCLEOTIDE SEQUENCE</scope>
    <source>
        <strain evidence="10">ChiGjej4B4-7305</strain>
    </source>
</reference>
<evidence type="ECO:0000256" key="2">
    <source>
        <dbReference type="ARBA" id="ARBA00022448"/>
    </source>
</evidence>
<accession>A0A9D2EDV2</accession>
<dbReference type="PANTHER" id="PTHR43386">
    <property type="entry name" value="OLIGOPEPTIDE TRANSPORT SYSTEM PERMEASE PROTEIN APPC"/>
    <property type="match status" value="1"/>
</dbReference>
<keyword evidence="5 7" id="KW-1133">Transmembrane helix</keyword>
<feature type="transmembrane region" description="Helical" evidence="7">
    <location>
        <begin position="113"/>
        <end position="137"/>
    </location>
</feature>
<evidence type="ECO:0000313" key="11">
    <source>
        <dbReference type="Proteomes" id="UP000824037"/>
    </source>
</evidence>
<keyword evidence="2 7" id="KW-0813">Transport</keyword>
<comment type="similarity">
    <text evidence="7">Belongs to the binding-protein-dependent transport system permease family.</text>
</comment>
<feature type="transmembrane region" description="Helical" evidence="7">
    <location>
        <begin position="173"/>
        <end position="191"/>
    </location>
</feature>
<dbReference type="GO" id="GO:0005886">
    <property type="term" value="C:plasma membrane"/>
    <property type="evidence" value="ECO:0007669"/>
    <property type="project" value="UniProtKB-SubCell"/>
</dbReference>
<dbReference type="AlphaFoldDB" id="A0A9D2EDV2"/>
<proteinExistence type="inferred from homology"/>
<feature type="domain" description="ABC transmembrane type-1" evidence="9">
    <location>
        <begin position="109"/>
        <end position="298"/>
    </location>
</feature>
<protein>
    <submittedName>
        <fullName evidence="10">ABC transporter permease</fullName>
    </submittedName>
</protein>
<keyword evidence="3" id="KW-1003">Cell membrane</keyword>
<evidence type="ECO:0000256" key="8">
    <source>
        <dbReference type="SAM" id="MobiDB-lite"/>
    </source>
</evidence>
<keyword evidence="6 7" id="KW-0472">Membrane</keyword>
<dbReference type="SUPFAM" id="SSF161098">
    <property type="entry name" value="MetI-like"/>
    <property type="match status" value="1"/>
</dbReference>
<sequence>MNEEPQPTTAPGRVGQAHPPGADGPAGTPGATGEKRPGSLRLLAASPVTVAAALVLAVVVIVALTAPWLAPYGINDVDVARALQGPSGAHPLGTDDLGRDILSRVMIAAGTSLQVALVSVAFAFCVGVPIGIVSGYVGGWLDTVLMRIADVMFAFPVLLLALAIVAILQPGLATTMLAIGIVFTPIFARVARASTLSVRVEPYVQVAQTMGTPWWRIMGRHVLPNITGPLIVQTSLSLAFAILSEAALSFLGLGIQPPDPSWGGMLFDAQGFVSQAWWMSVFPGLAIFVTVLACNLLGDGLRDVLDPKHRTRMEARQR</sequence>
<feature type="transmembrane region" description="Helical" evidence="7">
    <location>
        <begin position="42"/>
        <end position="69"/>
    </location>
</feature>
<evidence type="ECO:0000256" key="4">
    <source>
        <dbReference type="ARBA" id="ARBA00022692"/>
    </source>
</evidence>
<evidence type="ECO:0000256" key="1">
    <source>
        <dbReference type="ARBA" id="ARBA00004651"/>
    </source>
</evidence>
<dbReference type="EMBL" id="DXBY01000159">
    <property type="protein sequence ID" value="HIZ35983.1"/>
    <property type="molecule type" value="Genomic_DNA"/>
</dbReference>
<feature type="transmembrane region" description="Helical" evidence="7">
    <location>
        <begin position="144"/>
        <end position="167"/>
    </location>
</feature>
<dbReference type="InterPro" id="IPR000515">
    <property type="entry name" value="MetI-like"/>
</dbReference>
<dbReference type="PANTHER" id="PTHR43386:SF25">
    <property type="entry name" value="PEPTIDE ABC TRANSPORTER PERMEASE PROTEIN"/>
    <property type="match status" value="1"/>
</dbReference>
<feature type="transmembrane region" description="Helical" evidence="7">
    <location>
        <begin position="275"/>
        <end position="298"/>
    </location>
</feature>
<feature type="compositionally biased region" description="Low complexity" evidence="8">
    <location>
        <begin position="15"/>
        <end position="32"/>
    </location>
</feature>
<dbReference type="CDD" id="cd06261">
    <property type="entry name" value="TM_PBP2"/>
    <property type="match status" value="1"/>
</dbReference>
<dbReference type="InterPro" id="IPR025966">
    <property type="entry name" value="OppC_N"/>
</dbReference>
<evidence type="ECO:0000256" key="6">
    <source>
        <dbReference type="ARBA" id="ARBA00023136"/>
    </source>
</evidence>
<gene>
    <name evidence="10" type="ORF">H9815_09405</name>
</gene>
<keyword evidence="4 7" id="KW-0812">Transmembrane</keyword>
<feature type="region of interest" description="Disordered" evidence="8">
    <location>
        <begin position="1"/>
        <end position="35"/>
    </location>
</feature>
<comment type="caution">
    <text evidence="10">The sequence shown here is derived from an EMBL/GenBank/DDBJ whole genome shotgun (WGS) entry which is preliminary data.</text>
</comment>
<dbReference type="GO" id="GO:0055085">
    <property type="term" value="P:transmembrane transport"/>
    <property type="evidence" value="ECO:0007669"/>
    <property type="project" value="InterPro"/>
</dbReference>
<dbReference type="Proteomes" id="UP000824037">
    <property type="component" value="Unassembled WGS sequence"/>
</dbReference>
<organism evidence="10 11">
    <name type="scientific">Candidatus Ruania gallistercoris</name>
    <dbReference type="NCBI Taxonomy" id="2838746"/>
    <lineage>
        <taxon>Bacteria</taxon>
        <taxon>Bacillati</taxon>
        <taxon>Actinomycetota</taxon>
        <taxon>Actinomycetes</taxon>
        <taxon>Micrococcales</taxon>
        <taxon>Ruaniaceae</taxon>
        <taxon>Ruania</taxon>
    </lineage>
</organism>
<feature type="transmembrane region" description="Helical" evidence="7">
    <location>
        <begin position="230"/>
        <end position="255"/>
    </location>
</feature>
<dbReference type="Pfam" id="PF12911">
    <property type="entry name" value="OppC_N"/>
    <property type="match status" value="1"/>
</dbReference>